<evidence type="ECO:0000256" key="1">
    <source>
        <dbReference type="ARBA" id="ARBA00022801"/>
    </source>
</evidence>
<dbReference type="PANTHER" id="PTHR22901">
    <property type="entry name" value="SIALATE O-ACETYLESTERASE"/>
    <property type="match status" value="1"/>
</dbReference>
<keyword evidence="1" id="KW-0378">Hydrolase</keyword>
<proteinExistence type="predicted"/>
<gene>
    <name evidence="3" type="ORF">FYC62_09290</name>
</gene>
<dbReference type="GO" id="GO:0005975">
    <property type="term" value="P:carbohydrate metabolic process"/>
    <property type="evidence" value="ECO:0007669"/>
    <property type="project" value="InterPro"/>
</dbReference>
<evidence type="ECO:0000313" key="4">
    <source>
        <dbReference type="Proteomes" id="UP000323653"/>
    </source>
</evidence>
<dbReference type="GO" id="GO:0001681">
    <property type="term" value="F:sialate O-acetylesterase activity"/>
    <property type="evidence" value="ECO:0007669"/>
    <property type="project" value="InterPro"/>
</dbReference>
<feature type="domain" description="Sialate O-acetylesterase" evidence="2">
    <location>
        <begin position="101"/>
        <end position="223"/>
    </location>
</feature>
<dbReference type="Pfam" id="PF03629">
    <property type="entry name" value="SASA"/>
    <property type="match status" value="2"/>
</dbReference>
<dbReference type="PANTHER" id="PTHR22901:SF0">
    <property type="entry name" value="SIALATE O-ACETYLESTERASE"/>
    <property type="match status" value="1"/>
</dbReference>
<dbReference type="SUPFAM" id="SSF49785">
    <property type="entry name" value="Galactose-binding domain-like"/>
    <property type="match status" value="1"/>
</dbReference>
<accession>A0A5C0VGF2</accession>
<evidence type="ECO:0000313" key="3">
    <source>
        <dbReference type="EMBL" id="QEK51818.1"/>
    </source>
</evidence>
<dbReference type="Gene3D" id="2.60.120.260">
    <property type="entry name" value="Galactose-binding domain-like"/>
    <property type="match status" value="1"/>
</dbReference>
<protein>
    <submittedName>
        <fullName evidence="3">Sialate O-acetylesterase</fullName>
    </submittedName>
</protein>
<dbReference type="RefSeq" id="WP_149074728.1">
    <property type="nucleotide sequence ID" value="NZ_CP043329.1"/>
</dbReference>
<dbReference type="SUPFAM" id="SSF52266">
    <property type="entry name" value="SGNH hydrolase"/>
    <property type="match status" value="1"/>
</dbReference>
<dbReference type="Gene3D" id="3.40.50.1110">
    <property type="entry name" value="SGNH hydrolase"/>
    <property type="match status" value="1"/>
</dbReference>
<sequence>MKRLGLIIFLLIAVKVTFADVKLPRLISDGMVLQRNVPLKIWGWASAGEQVTLRFKNKAYKVTTSDNGVWNINLKPLKAGGPYEMDIKGNNQIIIKDILVGDVWVASGQSNMELPMRRVEVLYPDVVKNANNPKIRQFGVQTSFAFTEEKDDFSSGQWKAVTPENILDFTAVGYFFAQSLYAKYQIPIGLIRVSVGGSPAEAWLSEEALHAYPHYLKLTQKYKNTSLVDSIRNKDNSIVNTWNNNIDKNDEGLKNKWFETEHDDTHWTNFSIPGFWDKQTFTKLAQDKNQNLNGVVWLRRDIYVTDEMLKSSALLVLGAIVDRDVVYVNGKQVGTTGYQYPPRRYPIPQGILKPGKNSIAIRVVSNIGKGGFVLDKEYALILGSNKIDLKGDWKIALGYASEPMPMGQTTFHYQPAGLFNAMIAPMLNFPIKGVIWYQGESNTGKYQEYKQLFRDLIQTWRARWKQADMPFLYVQLANFMKAQDTFKESNWAELRNSQLQTLALNHTGMAVTIDVGEWNDIHPLNKKTVGERLALAARKLAYHEKNIAYSGPIYKSMQVKNDEILLSFDHVNGGLLAKGAKLNEFYLAGADKVFLKAEAVISGKQIVVKHPQIKNPVAVRYAWADNPEGANLYNQAGLPASPFATDK</sequence>
<dbReference type="InterPro" id="IPR036514">
    <property type="entry name" value="SGNH_hydro_sf"/>
</dbReference>
<reference evidence="3 4" key="1">
    <citation type="submission" date="2019-08" db="EMBL/GenBank/DDBJ databases">
        <title>Pedobacter sp. nov., isolated from Han river, South Korea.</title>
        <authorList>
            <person name="Lee D.-H."/>
            <person name="Kim Y.-S."/>
            <person name="Hwang E.-M."/>
            <person name="Le Tran T.C."/>
            <person name="Cha C.-J."/>
        </authorList>
    </citation>
    <scope>NUCLEOTIDE SEQUENCE [LARGE SCALE GENOMIC DNA]</scope>
    <source>
        <strain evidence="3 4">CJ43</strain>
    </source>
</reference>
<name>A0A5C0VGF2_9SPHI</name>
<dbReference type="Proteomes" id="UP000323653">
    <property type="component" value="Chromosome"/>
</dbReference>
<dbReference type="EMBL" id="CP043329">
    <property type="protein sequence ID" value="QEK51818.1"/>
    <property type="molecule type" value="Genomic_DNA"/>
</dbReference>
<dbReference type="GO" id="GO:0004553">
    <property type="term" value="F:hydrolase activity, hydrolyzing O-glycosyl compounds"/>
    <property type="evidence" value="ECO:0007669"/>
    <property type="project" value="InterPro"/>
</dbReference>
<evidence type="ECO:0000259" key="2">
    <source>
        <dbReference type="Pfam" id="PF03629"/>
    </source>
</evidence>
<dbReference type="InterPro" id="IPR039329">
    <property type="entry name" value="SIAE"/>
</dbReference>
<dbReference type="AlphaFoldDB" id="A0A5C0VGF2"/>
<feature type="domain" description="Sialate O-acetylesterase" evidence="2">
    <location>
        <begin position="422"/>
        <end position="535"/>
    </location>
</feature>
<dbReference type="InterPro" id="IPR005181">
    <property type="entry name" value="SASA"/>
</dbReference>
<dbReference type="KEGG" id="pej:FYC62_09290"/>
<dbReference type="InterPro" id="IPR008979">
    <property type="entry name" value="Galactose-bd-like_sf"/>
</dbReference>
<organism evidence="3 4">
    <name type="scientific">Pedobacter aquae</name>
    <dbReference type="NCBI Taxonomy" id="2605747"/>
    <lineage>
        <taxon>Bacteria</taxon>
        <taxon>Pseudomonadati</taxon>
        <taxon>Bacteroidota</taxon>
        <taxon>Sphingobacteriia</taxon>
        <taxon>Sphingobacteriales</taxon>
        <taxon>Sphingobacteriaceae</taxon>
        <taxon>Pedobacter</taxon>
    </lineage>
</organism>
<keyword evidence="4" id="KW-1185">Reference proteome</keyword>